<dbReference type="InterPro" id="IPR035911">
    <property type="entry name" value="MurE/MurF_N"/>
</dbReference>
<dbReference type="NCBIfam" id="TIGR01143">
    <property type="entry name" value="murF"/>
    <property type="match status" value="1"/>
</dbReference>
<dbReference type="InterPro" id="IPR000713">
    <property type="entry name" value="Mur_ligase_N"/>
</dbReference>
<feature type="domain" description="Mur ligase N-terminal catalytic" evidence="12">
    <location>
        <begin position="24"/>
        <end position="74"/>
    </location>
</feature>
<dbReference type="Gene3D" id="3.40.1190.10">
    <property type="entry name" value="Mur-like, catalytic domain"/>
    <property type="match status" value="1"/>
</dbReference>
<evidence type="ECO:0000256" key="2">
    <source>
        <dbReference type="ARBA" id="ARBA00022598"/>
    </source>
</evidence>
<evidence type="ECO:0000256" key="10">
    <source>
        <dbReference type="HAMAP-Rule" id="MF_02019"/>
    </source>
</evidence>
<feature type="binding site" evidence="10">
    <location>
        <begin position="113"/>
        <end position="119"/>
    </location>
    <ligand>
        <name>ATP</name>
        <dbReference type="ChEBI" id="CHEBI:30616"/>
    </ligand>
</feature>
<evidence type="ECO:0000256" key="11">
    <source>
        <dbReference type="RuleBase" id="RU004136"/>
    </source>
</evidence>
<protein>
    <recommendedName>
        <fullName evidence="10 11">UDP-N-acetylmuramoyl-tripeptide--D-alanyl-D-alanine ligase</fullName>
        <ecNumber evidence="10 11">6.3.2.10</ecNumber>
    </recommendedName>
    <alternativeName>
        <fullName evidence="10">D-alanyl-D-alanine-adding enzyme</fullName>
    </alternativeName>
</protein>
<dbReference type="Pfam" id="PF02875">
    <property type="entry name" value="Mur_ligase_C"/>
    <property type="match status" value="1"/>
</dbReference>
<dbReference type="InterPro" id="IPR036615">
    <property type="entry name" value="Mur_ligase_C_dom_sf"/>
</dbReference>
<dbReference type="SUPFAM" id="SSF53244">
    <property type="entry name" value="MurD-like peptide ligases, peptide-binding domain"/>
    <property type="match status" value="1"/>
</dbReference>
<keyword evidence="4 10" id="KW-0547">Nucleotide-binding</keyword>
<keyword evidence="5 10" id="KW-0067">ATP-binding</keyword>
<comment type="pathway">
    <text evidence="10 11">Cell wall biogenesis; peptidoglycan biosynthesis.</text>
</comment>
<evidence type="ECO:0000256" key="1">
    <source>
        <dbReference type="ARBA" id="ARBA00022490"/>
    </source>
</evidence>
<dbReference type="Gene3D" id="3.40.1390.10">
    <property type="entry name" value="MurE/MurF, N-terminal domain"/>
    <property type="match status" value="1"/>
</dbReference>
<dbReference type="PANTHER" id="PTHR43024">
    <property type="entry name" value="UDP-N-ACETYLMURAMOYL-TRIPEPTIDE--D-ALANYL-D-ALANINE LIGASE"/>
    <property type="match status" value="1"/>
</dbReference>
<dbReference type="SUPFAM" id="SSF63418">
    <property type="entry name" value="MurE/MurF N-terminal domain"/>
    <property type="match status" value="1"/>
</dbReference>
<dbReference type="Pfam" id="PF08245">
    <property type="entry name" value="Mur_ligase_M"/>
    <property type="match status" value="1"/>
</dbReference>
<keyword evidence="2 10" id="KW-0436">Ligase</keyword>
<comment type="subcellular location">
    <subcellularLocation>
        <location evidence="10 11">Cytoplasm</location>
    </subcellularLocation>
</comment>
<evidence type="ECO:0000256" key="3">
    <source>
        <dbReference type="ARBA" id="ARBA00022618"/>
    </source>
</evidence>
<proteinExistence type="inferred from homology"/>
<evidence type="ECO:0000313" key="15">
    <source>
        <dbReference type="EMBL" id="MFD1607602.1"/>
    </source>
</evidence>
<dbReference type="EC" id="6.3.2.10" evidence="10 11"/>
<evidence type="ECO:0000313" key="16">
    <source>
        <dbReference type="Proteomes" id="UP001597221"/>
    </source>
</evidence>
<keyword evidence="6 10" id="KW-0133">Cell shape</keyword>
<name>A0ABW4HR32_9BACI</name>
<comment type="catalytic activity">
    <reaction evidence="10 11">
        <text>D-alanyl-D-alanine + UDP-N-acetyl-alpha-D-muramoyl-L-alanyl-gamma-D-glutamyl-meso-2,6-diaminopimelate + ATP = UDP-N-acetyl-alpha-D-muramoyl-L-alanyl-gamma-D-glutamyl-meso-2,6-diaminopimeloyl-D-alanyl-D-alanine + ADP + phosphate + H(+)</text>
        <dbReference type="Rhea" id="RHEA:28374"/>
        <dbReference type="ChEBI" id="CHEBI:15378"/>
        <dbReference type="ChEBI" id="CHEBI:30616"/>
        <dbReference type="ChEBI" id="CHEBI:43474"/>
        <dbReference type="ChEBI" id="CHEBI:57822"/>
        <dbReference type="ChEBI" id="CHEBI:61386"/>
        <dbReference type="ChEBI" id="CHEBI:83905"/>
        <dbReference type="ChEBI" id="CHEBI:456216"/>
        <dbReference type="EC" id="6.3.2.10"/>
    </reaction>
</comment>
<dbReference type="HAMAP" id="MF_02019">
    <property type="entry name" value="MurF"/>
    <property type="match status" value="1"/>
</dbReference>
<keyword evidence="3 10" id="KW-0132">Cell division</keyword>
<dbReference type="EMBL" id="JBHUDE010000040">
    <property type="protein sequence ID" value="MFD1607602.1"/>
    <property type="molecule type" value="Genomic_DNA"/>
</dbReference>
<keyword evidence="9 10" id="KW-0961">Cell wall biogenesis/degradation</keyword>
<evidence type="ECO:0000259" key="13">
    <source>
        <dbReference type="Pfam" id="PF02875"/>
    </source>
</evidence>
<feature type="domain" description="Mur ligase C-terminal" evidence="13">
    <location>
        <begin position="315"/>
        <end position="438"/>
    </location>
</feature>
<keyword evidence="16" id="KW-1185">Reference proteome</keyword>
<dbReference type="RefSeq" id="WP_251511009.1">
    <property type="nucleotide sequence ID" value="NZ_JAMBON010000001.1"/>
</dbReference>
<organism evidence="15 16">
    <name type="scientific">Oceanobacillus luteolus</name>
    <dbReference type="NCBI Taxonomy" id="1274358"/>
    <lineage>
        <taxon>Bacteria</taxon>
        <taxon>Bacillati</taxon>
        <taxon>Bacillota</taxon>
        <taxon>Bacilli</taxon>
        <taxon>Bacillales</taxon>
        <taxon>Bacillaceae</taxon>
        <taxon>Oceanobacillus</taxon>
    </lineage>
</organism>
<comment type="caution">
    <text evidence="15">The sequence shown here is derived from an EMBL/GenBank/DDBJ whole genome shotgun (WGS) entry which is preliminary data.</text>
</comment>
<feature type="domain" description="Mur ligase central" evidence="14">
    <location>
        <begin position="111"/>
        <end position="291"/>
    </location>
</feature>
<sequence length="458" mass="50775">MLFSFHDLEKIFKNHHHINHLPPIERVTTDSRVKAPNSLFIPIVGENFNGHDYVEQAIENGAIAVIWDEKEQLPASIPNDFPVFFTTDTTKGLQDLAAEYRNRIDPIVIGITGSNGKTTTKDLVSAIVKTTYRTHATLGNFNNQIGLPLTILDMPEDTEVLVLELGMSGFGEIDLLTNIAKPDYAIITNIGESHIEFLGSRQGIAKAKLEIVNGLKEDGCLIVDGDEQLLQEIQPAGFRMLRCGFSDDNDMQVTRAEVTLEGTSFSLSNGSEFQVPLFGEHHAKNAAYAIQIGEQLKIPLEKQKAGISSLAYTSMRFELLQAENGATVVNDSYNASPTSMKAAIEVIKQMDGFATRILVLGDVLELGTFADEMHRSIATVISSPITHLYTYGNHAKLIKDNVNNRAITCQHFETKTELVVELKKQLTEDCLVLFKASRGLEFESMVNEIVIEHKNEEQ</sequence>
<dbReference type="InterPro" id="IPR036565">
    <property type="entry name" value="Mur-like_cat_sf"/>
</dbReference>
<evidence type="ECO:0000256" key="8">
    <source>
        <dbReference type="ARBA" id="ARBA00023306"/>
    </source>
</evidence>
<evidence type="ECO:0000256" key="9">
    <source>
        <dbReference type="ARBA" id="ARBA00023316"/>
    </source>
</evidence>
<comment type="function">
    <text evidence="10 11">Involved in cell wall formation. Catalyzes the final step in the synthesis of UDP-N-acetylmuramoyl-pentapeptide, the precursor of murein.</text>
</comment>
<dbReference type="Proteomes" id="UP001597221">
    <property type="component" value="Unassembled WGS sequence"/>
</dbReference>
<accession>A0ABW4HR32</accession>
<evidence type="ECO:0000256" key="6">
    <source>
        <dbReference type="ARBA" id="ARBA00022960"/>
    </source>
</evidence>
<comment type="similarity">
    <text evidence="10">Belongs to the MurCDEF family. MurF subfamily.</text>
</comment>
<dbReference type="GO" id="GO:0047480">
    <property type="term" value="F:UDP-N-acetylmuramoyl-tripeptide-D-alanyl-D-alanine ligase activity"/>
    <property type="evidence" value="ECO:0007669"/>
    <property type="project" value="UniProtKB-EC"/>
</dbReference>
<evidence type="ECO:0000256" key="5">
    <source>
        <dbReference type="ARBA" id="ARBA00022840"/>
    </source>
</evidence>
<evidence type="ECO:0000259" key="14">
    <source>
        <dbReference type="Pfam" id="PF08245"/>
    </source>
</evidence>
<gene>
    <name evidence="10 15" type="primary">murF</name>
    <name evidence="15" type="ORF">ACFSBH_08055</name>
</gene>
<dbReference type="Pfam" id="PF01225">
    <property type="entry name" value="Mur_ligase"/>
    <property type="match status" value="1"/>
</dbReference>
<dbReference type="InterPro" id="IPR004101">
    <property type="entry name" value="Mur_ligase_C"/>
</dbReference>
<dbReference type="InterPro" id="IPR013221">
    <property type="entry name" value="Mur_ligase_cen"/>
</dbReference>
<dbReference type="SUPFAM" id="SSF53623">
    <property type="entry name" value="MurD-like peptide ligases, catalytic domain"/>
    <property type="match status" value="1"/>
</dbReference>
<dbReference type="Gene3D" id="3.90.190.20">
    <property type="entry name" value="Mur ligase, C-terminal domain"/>
    <property type="match status" value="1"/>
</dbReference>
<dbReference type="InterPro" id="IPR005863">
    <property type="entry name" value="UDP-N-AcMur_synth"/>
</dbReference>
<dbReference type="InterPro" id="IPR051046">
    <property type="entry name" value="MurCDEF_CellWall_CoF430Synth"/>
</dbReference>
<keyword evidence="8 10" id="KW-0131">Cell cycle</keyword>
<evidence type="ECO:0000256" key="4">
    <source>
        <dbReference type="ARBA" id="ARBA00022741"/>
    </source>
</evidence>
<evidence type="ECO:0000259" key="12">
    <source>
        <dbReference type="Pfam" id="PF01225"/>
    </source>
</evidence>
<dbReference type="PANTHER" id="PTHR43024:SF1">
    <property type="entry name" value="UDP-N-ACETYLMURAMOYL-TRIPEPTIDE--D-ALANYL-D-ALANINE LIGASE"/>
    <property type="match status" value="1"/>
</dbReference>
<keyword evidence="1 10" id="KW-0963">Cytoplasm</keyword>
<reference evidence="16" key="1">
    <citation type="journal article" date="2019" name="Int. J. Syst. Evol. Microbiol.">
        <title>The Global Catalogue of Microorganisms (GCM) 10K type strain sequencing project: providing services to taxonomists for standard genome sequencing and annotation.</title>
        <authorList>
            <consortium name="The Broad Institute Genomics Platform"/>
            <consortium name="The Broad Institute Genome Sequencing Center for Infectious Disease"/>
            <person name="Wu L."/>
            <person name="Ma J."/>
        </authorList>
    </citation>
    <scope>NUCLEOTIDE SEQUENCE [LARGE SCALE GENOMIC DNA]</scope>
    <source>
        <strain evidence="16">CGMCC 1.12376</strain>
    </source>
</reference>
<evidence type="ECO:0000256" key="7">
    <source>
        <dbReference type="ARBA" id="ARBA00022984"/>
    </source>
</evidence>
<keyword evidence="7 10" id="KW-0573">Peptidoglycan synthesis</keyword>